<reference evidence="1 2" key="1">
    <citation type="journal article" date="2020" name="Cell">
        <title>Large-Scale Comparative Analyses of Tick Genomes Elucidate Their Genetic Diversity and Vector Capacities.</title>
        <authorList>
            <consortium name="Tick Genome and Microbiome Consortium (TIGMIC)"/>
            <person name="Jia N."/>
            <person name="Wang J."/>
            <person name="Shi W."/>
            <person name="Du L."/>
            <person name="Sun Y."/>
            <person name="Zhan W."/>
            <person name="Jiang J.F."/>
            <person name="Wang Q."/>
            <person name="Zhang B."/>
            <person name="Ji P."/>
            <person name="Bell-Sakyi L."/>
            <person name="Cui X.M."/>
            <person name="Yuan T.T."/>
            <person name="Jiang B.G."/>
            <person name="Yang W.F."/>
            <person name="Lam T.T."/>
            <person name="Chang Q.C."/>
            <person name="Ding S.J."/>
            <person name="Wang X.J."/>
            <person name="Zhu J.G."/>
            <person name="Ruan X.D."/>
            <person name="Zhao L."/>
            <person name="Wei J.T."/>
            <person name="Ye R.Z."/>
            <person name="Que T.C."/>
            <person name="Du C.H."/>
            <person name="Zhou Y.H."/>
            <person name="Cheng J.X."/>
            <person name="Dai P.F."/>
            <person name="Guo W.B."/>
            <person name="Han X.H."/>
            <person name="Huang E.J."/>
            <person name="Li L.F."/>
            <person name="Wei W."/>
            <person name="Gao Y.C."/>
            <person name="Liu J.Z."/>
            <person name="Shao H.Z."/>
            <person name="Wang X."/>
            <person name="Wang C.C."/>
            <person name="Yang T.C."/>
            <person name="Huo Q.B."/>
            <person name="Li W."/>
            <person name="Chen H.Y."/>
            <person name="Chen S.E."/>
            <person name="Zhou L.G."/>
            <person name="Ni X.B."/>
            <person name="Tian J.H."/>
            <person name="Sheng Y."/>
            <person name="Liu T."/>
            <person name="Pan Y.S."/>
            <person name="Xia L.Y."/>
            <person name="Li J."/>
            <person name="Zhao F."/>
            <person name="Cao W.C."/>
        </authorList>
    </citation>
    <scope>NUCLEOTIDE SEQUENCE [LARGE SCALE GENOMIC DNA]</scope>
    <source>
        <strain evidence="1">Iper-2018</strain>
    </source>
</reference>
<sequence>MTLLLYFQDFWGDSEDESGNGDPKASDTVVQHAECSLLAESNEENSIFLATGLNTEDLDTCFDEDFDDCQEKRDVVVKPEQSEDLKRSEIPESFSDGSNSLIFDDGEFEVAPRKRKFPGPAGILPKTNAYPSFSEIGKAADEAKASRKSDLPDELLCTPWNCEDDDPDSPWQLMRQDMDVSAGDHDNLAVYTIAWALKMKRERQLPRGKVPVLSVCIKSVSNKILTLRDKTGEILASVDKSFQDFKACLKTGTTMVLRKVGVYVNAKKEHCLLLTRDNLVHIYSRPDDVGPARKLSVNDMTRQELEALCTELQLGALEDAARNPSPVPRYSLFATSGGSPVNALSRTLCRNSSPGLSSNVGGDVAHSPGVSGPTTPRPLQQGRHGAASRLATPQLHGSSTKRPLEAHLRESPTQLKSAQNACGTNGRMTRTGTLSPGLSLAVLNVPAYKSPLSATSSETTAAFGVSGALSAGANAAIPILPCVGNGVSNLNLALNSRTVVNPAQTVFSNQACAPSATPSAVRSEGSSANSEELQWLEDPKRPVVCYYYGAAQMRPSPMNYAASNIPGHLCSHVTLAFVTVSTETFEIQSAISSYMNNT</sequence>
<proteinExistence type="predicted"/>
<evidence type="ECO:0000313" key="2">
    <source>
        <dbReference type="Proteomes" id="UP000805193"/>
    </source>
</evidence>
<evidence type="ECO:0000313" key="1">
    <source>
        <dbReference type="EMBL" id="KAG0425738.1"/>
    </source>
</evidence>
<feature type="non-terminal residue" evidence="1">
    <location>
        <position position="598"/>
    </location>
</feature>
<organism evidence="1 2">
    <name type="scientific">Ixodes persulcatus</name>
    <name type="common">Taiga tick</name>
    <dbReference type="NCBI Taxonomy" id="34615"/>
    <lineage>
        <taxon>Eukaryota</taxon>
        <taxon>Metazoa</taxon>
        <taxon>Ecdysozoa</taxon>
        <taxon>Arthropoda</taxon>
        <taxon>Chelicerata</taxon>
        <taxon>Arachnida</taxon>
        <taxon>Acari</taxon>
        <taxon>Parasitiformes</taxon>
        <taxon>Ixodida</taxon>
        <taxon>Ixodoidea</taxon>
        <taxon>Ixodidae</taxon>
        <taxon>Ixodinae</taxon>
        <taxon>Ixodes</taxon>
    </lineage>
</organism>
<name>A0AC60PWU6_IXOPE</name>
<dbReference type="Proteomes" id="UP000805193">
    <property type="component" value="Unassembled WGS sequence"/>
</dbReference>
<comment type="caution">
    <text evidence="1">The sequence shown here is derived from an EMBL/GenBank/DDBJ whole genome shotgun (WGS) entry which is preliminary data.</text>
</comment>
<keyword evidence="2" id="KW-1185">Reference proteome</keyword>
<protein>
    <submittedName>
        <fullName evidence="1">Uncharacterized protein</fullName>
    </submittedName>
</protein>
<dbReference type="EMBL" id="JABSTQ010009806">
    <property type="protein sequence ID" value="KAG0425738.1"/>
    <property type="molecule type" value="Genomic_DNA"/>
</dbReference>
<feature type="non-terminal residue" evidence="1">
    <location>
        <position position="1"/>
    </location>
</feature>
<gene>
    <name evidence="1" type="ORF">HPB47_027116</name>
</gene>
<accession>A0AC60PWU6</accession>